<dbReference type="PANTHER" id="PTHR28221">
    <property type="entry name" value="RNA POLYMERASE I-SPECIFIC TRANSCRIPTION INITIATION FACTOR RRN6"/>
    <property type="match status" value="1"/>
</dbReference>
<proteinExistence type="predicted"/>
<dbReference type="InterPro" id="IPR048535">
    <property type="entry name" value="RRN6_beta-prop"/>
</dbReference>
<dbReference type="Pfam" id="PF20640">
    <property type="entry name" value="Rrn6_HB"/>
    <property type="match status" value="1"/>
</dbReference>
<dbReference type="GO" id="GO:0070860">
    <property type="term" value="C:RNA polymerase I core factor complex"/>
    <property type="evidence" value="ECO:0007669"/>
    <property type="project" value="TreeGrafter"/>
</dbReference>
<organism evidence="5 6">
    <name type="scientific">Trichoglossum hirsutum</name>
    <dbReference type="NCBI Taxonomy" id="265104"/>
    <lineage>
        <taxon>Eukaryota</taxon>
        <taxon>Fungi</taxon>
        <taxon>Dikarya</taxon>
        <taxon>Ascomycota</taxon>
        <taxon>Pezizomycotina</taxon>
        <taxon>Geoglossomycetes</taxon>
        <taxon>Geoglossales</taxon>
        <taxon>Geoglossaceae</taxon>
        <taxon>Trichoglossum</taxon>
    </lineage>
</organism>
<protein>
    <recommendedName>
        <fullName evidence="7">RNA polymerase I-specific transcription initiation factor RRN6-like protein</fullName>
    </recommendedName>
</protein>
<reference evidence="5" key="1">
    <citation type="submission" date="2021-03" db="EMBL/GenBank/DDBJ databases">
        <title>Comparative genomics and phylogenomic investigation of the class Geoglossomycetes provide insights into ecological specialization and systematics.</title>
        <authorList>
            <person name="Melie T."/>
            <person name="Pirro S."/>
            <person name="Miller A.N."/>
            <person name="Quandt A."/>
        </authorList>
    </citation>
    <scope>NUCLEOTIDE SEQUENCE</scope>
    <source>
        <strain evidence="5">CAQ_001_2017</strain>
    </source>
</reference>
<feature type="region of interest" description="Disordered" evidence="1">
    <location>
        <begin position="900"/>
        <end position="970"/>
    </location>
</feature>
<evidence type="ECO:0000313" key="6">
    <source>
        <dbReference type="Proteomes" id="UP000750711"/>
    </source>
</evidence>
<feature type="domain" description="RRN6 helical bundle" evidence="4">
    <location>
        <begin position="536"/>
        <end position="718"/>
    </location>
</feature>
<dbReference type="Pfam" id="PF20639">
    <property type="entry name" value="Rrn6_K-rich"/>
    <property type="match status" value="1"/>
</dbReference>
<feature type="compositionally biased region" description="Low complexity" evidence="1">
    <location>
        <begin position="788"/>
        <end position="815"/>
    </location>
</feature>
<evidence type="ECO:0000259" key="3">
    <source>
        <dbReference type="Pfam" id="PF20639"/>
    </source>
</evidence>
<dbReference type="GO" id="GO:0001163">
    <property type="term" value="F:RNA polymerase I transcription regulatory region sequence-specific DNA binding"/>
    <property type="evidence" value="ECO:0007669"/>
    <property type="project" value="TreeGrafter"/>
</dbReference>
<dbReference type="PANTHER" id="PTHR28221:SF2">
    <property type="entry name" value="RNA POLYMERASE I-SPECIFIC TRANSCRIPTION INITIATION FACTOR RRN6"/>
    <property type="match status" value="1"/>
</dbReference>
<accession>A0A9P8LI35</accession>
<feature type="compositionally biased region" description="Basic and acidic residues" evidence="1">
    <location>
        <begin position="748"/>
        <end position="769"/>
    </location>
</feature>
<feature type="domain" description="RRN6 K-rich C-terminal" evidence="3">
    <location>
        <begin position="849"/>
        <end position="970"/>
    </location>
</feature>
<gene>
    <name evidence="5" type="ORF">GP486_000777</name>
</gene>
<feature type="region of interest" description="Disordered" evidence="1">
    <location>
        <begin position="556"/>
        <end position="576"/>
    </location>
</feature>
<keyword evidence="6" id="KW-1185">Reference proteome</keyword>
<evidence type="ECO:0008006" key="7">
    <source>
        <dbReference type="Google" id="ProtNLM"/>
    </source>
</evidence>
<dbReference type="Proteomes" id="UP000750711">
    <property type="component" value="Unassembled WGS sequence"/>
</dbReference>
<feature type="region of interest" description="Disordered" evidence="1">
    <location>
        <begin position="728"/>
        <end position="825"/>
    </location>
</feature>
<dbReference type="GO" id="GO:0001179">
    <property type="term" value="F:RNA polymerase I general transcription initiation factor binding"/>
    <property type="evidence" value="ECO:0007669"/>
    <property type="project" value="TreeGrafter"/>
</dbReference>
<feature type="domain" description="RRN6 beta-propeller" evidence="2">
    <location>
        <begin position="2"/>
        <end position="366"/>
    </location>
</feature>
<dbReference type="EMBL" id="JAGHQM010000057">
    <property type="protein sequence ID" value="KAH0565829.1"/>
    <property type="molecule type" value="Genomic_DNA"/>
</dbReference>
<dbReference type="AlphaFoldDB" id="A0A9P8LI35"/>
<sequence length="970" mass="107210">MLLAFGRAVDIDNQSSGARTIPIAAIAGGEAGEAVKIIKIRDERAGWGGHKGVKLEMPGIGGEDEGWWAGDGAPVRQICFGDGETGKTSWLAIRLSTSTVVLHPQYRRLPTVTGAIDSSKRQYLSRIDPNYLFTIPVSRTGMSHSDVTFNPWYNRQCAIIDQSGQWSVWDLDGQKKKRNTYSAKDKQRGYVFNKPAGRHLGDDTAGEDGWGRVCWVGDANTLVACSRRHLAVIDLKTDPPTRLDVPDLDLTRTPNWILDMKRSPISNSHFFVLTTSQIFLLEIVGNNPGTGSDSRRARARILLSWRHFRDVDDSSLQVEVLGLDYVEHLLLYSRFNKLVTAYQFSHVTVPPSAPISISDPYTFMLPQGICTTSGADRPDSDLSTDVSISALILLPLQYVTSSTIPPRGPGQVYIKEGVRFFNLFVLGNDLSVRDCLYTSGIPNHGDQSTGESAERSITVVPPNDRPKPPHWAFRSTRVITEENFIVGDGAEDTSGQSDVMDAPSAAIYGTTDGHTRHIRDGNTSVAQVENGLSDLWTLNFESIYNLVFLQDGKRKTTLPNEGGSPEHDALPQGTEETQLDTYQRALKRRVLAKRSTGFRPIQTLLELYEPPSYFEDIDRASLELRHFLSLIETLKDDEGLDMALTTKALVPIAFNFPFQGSIDQEQQGDIDENSLLELYDRLVDVWVTFLPRTASGKLRLAKERIARKVAAELYLSSIGVALIDSEQERISAPSEQDRTGDLSMEVPIRTREELPRDIGKGKEKQRREPSNSPQPSLNTGLEREARRTSASLSSRSRRPFSTLDSTSSLHSYSSYESRESGAEDASCTRLRAYTSLIPRPPLPPTMTGILAHWKAGSDPSLYSWSDTRVALASSEDHIDPASGGDEAALRRLKREKRLLKRHRSSTVASASSSQPVESGRLWGSQPVTASHGSQGQADGDIVPASQIERGVFGGRPRFTTSKRKKRTAGF</sequence>
<evidence type="ECO:0000259" key="4">
    <source>
        <dbReference type="Pfam" id="PF20640"/>
    </source>
</evidence>
<dbReference type="Pfam" id="PF10214">
    <property type="entry name" value="Rrn6_beta-prop"/>
    <property type="match status" value="1"/>
</dbReference>
<dbReference type="InterPro" id="IPR019350">
    <property type="entry name" value="RNA_pol_I-sp_TIF_RRN6-like"/>
</dbReference>
<dbReference type="InterPro" id="IPR048536">
    <property type="entry name" value="Rrn6_K-rich"/>
</dbReference>
<dbReference type="SUPFAM" id="SSF101898">
    <property type="entry name" value="NHL repeat"/>
    <property type="match status" value="1"/>
</dbReference>
<dbReference type="InterPro" id="IPR048537">
    <property type="entry name" value="RRN6_HB"/>
</dbReference>
<comment type="caution">
    <text evidence="5">The sequence shown here is derived from an EMBL/GenBank/DDBJ whole genome shotgun (WGS) entry which is preliminary data.</text>
</comment>
<dbReference type="GO" id="GO:0042790">
    <property type="term" value="P:nucleolar large rRNA transcription by RNA polymerase I"/>
    <property type="evidence" value="ECO:0007669"/>
    <property type="project" value="TreeGrafter"/>
</dbReference>
<evidence type="ECO:0000256" key="1">
    <source>
        <dbReference type="SAM" id="MobiDB-lite"/>
    </source>
</evidence>
<name>A0A9P8LI35_9PEZI</name>
<feature type="compositionally biased region" description="Polar residues" evidence="1">
    <location>
        <begin position="770"/>
        <end position="779"/>
    </location>
</feature>
<evidence type="ECO:0000259" key="2">
    <source>
        <dbReference type="Pfam" id="PF10214"/>
    </source>
</evidence>
<feature type="compositionally biased region" description="Basic residues" evidence="1">
    <location>
        <begin position="960"/>
        <end position="970"/>
    </location>
</feature>
<feature type="compositionally biased region" description="Polar residues" evidence="1">
    <location>
        <begin position="925"/>
        <end position="936"/>
    </location>
</feature>
<evidence type="ECO:0000313" key="5">
    <source>
        <dbReference type="EMBL" id="KAH0565829.1"/>
    </source>
</evidence>